<dbReference type="eggNOG" id="ENOG502ZA8D">
    <property type="taxonomic scope" value="Bacteria"/>
</dbReference>
<dbReference type="STRING" id="926556.Echvi_4663"/>
<dbReference type="KEGG" id="evi:Echvi_4663"/>
<dbReference type="Proteomes" id="UP000010796">
    <property type="component" value="Chromosome"/>
</dbReference>
<keyword evidence="2" id="KW-1185">Reference proteome</keyword>
<sequence>MRIEMNKFIGLFFLMVVLPVVVVAQVQFTNRAEVPSEWDDRDYLVLPTRDGTIAFRTKAAKGFSLEQRLQYFFTDRDLRGSKVYEVPVKDYFDLIGFDLDEEYLYTLFQKGESYANEKIVYEINLTNHRVREVKLENILEMELQEFLIMDKKAILMGMMDYRPAIQLLDTETGSVLTVQGIYANEVSILQLRKDPVLKVFDVLVSKRDRYKKRSLSIMTFDLEGNKLREVKVEPENRPDLEIVEGILTSMDDYSQVLIGPYGQRKRDPNMGVYFTRINEFGEYENRFLTLADFQHFYNYLPEKQKARRERKLARDIEKERDLVLPNTLVTREIVAGNNYFLVYNDYYLTSSGRFSPRDMMYSSDFYRYAPLSMRNRVVPGGYPWDYPGTDVMSNNEYKFMAAQFLLLDEEGQILWDNSLSLKDVTTTSPGKFGEVSFDGSNLFYLYLEDEKLQLSYLHNGEIELENEPVELALIDEEERIKDTQGESLSLSWWYGDYFLLSGKQRIRYLGDSGKEEIREVFFLTKIQANASLIPEEEAEEE</sequence>
<accession>L0G7J9</accession>
<reference evidence="2" key="1">
    <citation type="submission" date="2012-02" db="EMBL/GenBank/DDBJ databases">
        <title>The complete genome of Echinicola vietnamensis DSM 17526.</title>
        <authorList>
            <person name="Lucas S."/>
            <person name="Copeland A."/>
            <person name="Lapidus A."/>
            <person name="Glavina del Rio T."/>
            <person name="Dalin E."/>
            <person name="Tice H."/>
            <person name="Bruce D."/>
            <person name="Goodwin L."/>
            <person name="Pitluck S."/>
            <person name="Peters L."/>
            <person name="Ovchinnikova G."/>
            <person name="Teshima H."/>
            <person name="Kyrpides N."/>
            <person name="Mavromatis K."/>
            <person name="Ivanova N."/>
            <person name="Brettin T."/>
            <person name="Detter J.C."/>
            <person name="Han C."/>
            <person name="Larimer F."/>
            <person name="Land M."/>
            <person name="Hauser L."/>
            <person name="Markowitz V."/>
            <person name="Cheng J.-F."/>
            <person name="Hugenholtz P."/>
            <person name="Woyke T."/>
            <person name="Wu D."/>
            <person name="Brambilla E."/>
            <person name="Klenk H.-P."/>
            <person name="Eisen J.A."/>
        </authorList>
    </citation>
    <scope>NUCLEOTIDE SEQUENCE [LARGE SCALE GENOMIC DNA]</scope>
    <source>
        <strain evidence="2">DSM 17526 / LMG 23754 / KMM 6221</strain>
    </source>
</reference>
<evidence type="ECO:0000313" key="2">
    <source>
        <dbReference type="Proteomes" id="UP000010796"/>
    </source>
</evidence>
<gene>
    <name evidence="1" type="ordered locus">Echvi_4663</name>
</gene>
<dbReference type="HOGENOM" id="CLU_038796_0_0_10"/>
<proteinExistence type="predicted"/>
<dbReference type="PATRIC" id="fig|926556.3.peg.4929"/>
<dbReference type="EMBL" id="CP003346">
    <property type="protein sequence ID" value="AGA80830.1"/>
    <property type="molecule type" value="Genomic_DNA"/>
</dbReference>
<name>L0G7J9_ECHVK</name>
<dbReference type="AlphaFoldDB" id="L0G7J9"/>
<evidence type="ECO:0000313" key="1">
    <source>
        <dbReference type="EMBL" id="AGA80830.1"/>
    </source>
</evidence>
<dbReference type="OrthoDB" id="1059469at2"/>
<organism evidence="1 2">
    <name type="scientific">Echinicola vietnamensis (strain DSM 17526 / LMG 23754 / KMM 6221)</name>
    <dbReference type="NCBI Taxonomy" id="926556"/>
    <lineage>
        <taxon>Bacteria</taxon>
        <taxon>Pseudomonadati</taxon>
        <taxon>Bacteroidota</taxon>
        <taxon>Cytophagia</taxon>
        <taxon>Cytophagales</taxon>
        <taxon>Cyclobacteriaceae</taxon>
        <taxon>Echinicola</taxon>
    </lineage>
</organism>
<protein>
    <submittedName>
        <fullName evidence="1">Uncharacterized protein</fullName>
    </submittedName>
</protein>